<feature type="transmembrane region" description="Helical" evidence="1">
    <location>
        <begin position="123"/>
        <end position="141"/>
    </location>
</feature>
<feature type="transmembrane region" description="Helical" evidence="1">
    <location>
        <begin position="153"/>
        <end position="173"/>
    </location>
</feature>
<feature type="domain" description="EamA" evidence="2">
    <location>
        <begin position="7"/>
        <end position="139"/>
    </location>
</feature>
<evidence type="ECO:0000313" key="4">
    <source>
        <dbReference type="Proteomes" id="UP001652564"/>
    </source>
</evidence>
<comment type="caution">
    <text evidence="3">The sequence shown here is derived from an EMBL/GenBank/DDBJ whole genome shotgun (WGS) entry which is preliminary data.</text>
</comment>
<keyword evidence="1" id="KW-0472">Membrane</keyword>
<dbReference type="PANTHER" id="PTHR22911:SF137">
    <property type="entry name" value="SOLUTE CARRIER FAMILY 35 MEMBER G2-RELATED"/>
    <property type="match status" value="1"/>
</dbReference>
<dbReference type="Proteomes" id="UP001652564">
    <property type="component" value="Unassembled WGS sequence"/>
</dbReference>
<feature type="transmembrane region" description="Helical" evidence="1">
    <location>
        <begin position="90"/>
        <end position="111"/>
    </location>
</feature>
<feature type="transmembrane region" description="Helical" evidence="1">
    <location>
        <begin position="239"/>
        <end position="258"/>
    </location>
</feature>
<reference evidence="3 4" key="1">
    <citation type="submission" date="2022-10" db="EMBL/GenBank/DDBJ databases">
        <title>Defluviimonas sp. nov., isolated from ocean surface sediments.</title>
        <authorList>
            <person name="He W."/>
            <person name="Wang L."/>
            <person name="Zhang D.-F."/>
        </authorList>
    </citation>
    <scope>NUCLEOTIDE SEQUENCE [LARGE SCALE GENOMIC DNA]</scope>
    <source>
        <strain evidence="3 4">WL0050</strain>
    </source>
</reference>
<dbReference type="InterPro" id="IPR000620">
    <property type="entry name" value="EamA_dom"/>
</dbReference>
<keyword evidence="4" id="KW-1185">Reference proteome</keyword>
<sequence>MTRHPLFGLGLAAFGALILTPDTMFMRWSGLEGFAMLAWRGLLMGSLLIAVWFVTAQTRRRDLRAMMCVSGFGVMCCQAVNGTLFSLGIAHAPVAIVLFGVATMPVFSALLSRWLSGEQTRGTTWIAMAAVMGGIAIAVFGDGAEGLGFNRASLLGALAGLGVAAMLALGFVLMRRARDLPLLPTIGTGALMAGTIGFALSPAGTLAAGNVWAIAATGAVILPVSFLALSYASRHTEPANVSLLMLLETVLGPAWVWAGAGEAMTVPMMLGGAVVVTSLALYILATGRRSRTPPAGHI</sequence>
<feature type="transmembrane region" description="Helical" evidence="1">
    <location>
        <begin position="212"/>
        <end position="232"/>
    </location>
</feature>
<gene>
    <name evidence="3" type="ORF">OEZ71_03495</name>
</gene>
<keyword evidence="1" id="KW-1133">Transmembrane helix</keyword>
<accession>A0ABT2ZJW5</accession>
<dbReference type="EMBL" id="JAOWKZ010000001">
    <property type="protein sequence ID" value="MCV2871353.1"/>
    <property type="molecule type" value="Genomic_DNA"/>
</dbReference>
<protein>
    <submittedName>
        <fullName evidence="3">DMT family transporter</fullName>
    </submittedName>
</protein>
<evidence type="ECO:0000256" key="1">
    <source>
        <dbReference type="SAM" id="Phobius"/>
    </source>
</evidence>
<dbReference type="PANTHER" id="PTHR22911">
    <property type="entry name" value="ACYL-MALONYL CONDENSING ENZYME-RELATED"/>
    <property type="match status" value="1"/>
</dbReference>
<evidence type="ECO:0000313" key="3">
    <source>
        <dbReference type="EMBL" id="MCV2871353.1"/>
    </source>
</evidence>
<feature type="transmembrane region" description="Helical" evidence="1">
    <location>
        <begin position="264"/>
        <end position="285"/>
    </location>
</feature>
<keyword evidence="1" id="KW-0812">Transmembrane</keyword>
<evidence type="ECO:0000259" key="2">
    <source>
        <dbReference type="Pfam" id="PF00892"/>
    </source>
</evidence>
<feature type="transmembrane region" description="Helical" evidence="1">
    <location>
        <begin position="180"/>
        <end position="200"/>
    </location>
</feature>
<proteinExistence type="predicted"/>
<dbReference type="InterPro" id="IPR037185">
    <property type="entry name" value="EmrE-like"/>
</dbReference>
<organism evidence="3 4">
    <name type="scientific">Albidovulum litorale</name>
    <dbReference type="NCBI Taxonomy" id="2984134"/>
    <lineage>
        <taxon>Bacteria</taxon>
        <taxon>Pseudomonadati</taxon>
        <taxon>Pseudomonadota</taxon>
        <taxon>Alphaproteobacteria</taxon>
        <taxon>Rhodobacterales</taxon>
        <taxon>Paracoccaceae</taxon>
        <taxon>Albidovulum</taxon>
    </lineage>
</organism>
<dbReference type="SUPFAM" id="SSF103481">
    <property type="entry name" value="Multidrug resistance efflux transporter EmrE"/>
    <property type="match status" value="2"/>
</dbReference>
<name>A0ABT2ZJW5_9RHOB</name>
<feature type="transmembrane region" description="Helical" evidence="1">
    <location>
        <begin position="63"/>
        <end position="84"/>
    </location>
</feature>
<dbReference type="Pfam" id="PF00892">
    <property type="entry name" value="EamA"/>
    <property type="match status" value="1"/>
</dbReference>
<dbReference type="RefSeq" id="WP_263738528.1">
    <property type="nucleotide sequence ID" value="NZ_JAOWKZ010000001.1"/>
</dbReference>
<feature type="transmembrane region" description="Helical" evidence="1">
    <location>
        <begin position="37"/>
        <end position="56"/>
    </location>
</feature>